<dbReference type="PANTHER" id="PTHR14299">
    <property type="entry name" value="PHORBOL-12-MYRISTATE-13-ACETATE-INDUCED PROTEIN 1"/>
    <property type="match status" value="1"/>
</dbReference>
<protein>
    <submittedName>
        <fullName evidence="3">Phorbol-12-myristate-13-acetate-induced protein 1</fullName>
    </submittedName>
</protein>
<dbReference type="Proteomes" id="UP000504624">
    <property type="component" value="Unplaced"/>
</dbReference>
<reference evidence="3" key="1">
    <citation type="submission" date="2025-08" db="UniProtKB">
        <authorList>
            <consortium name="RefSeq"/>
        </authorList>
    </citation>
    <scope>IDENTIFICATION</scope>
</reference>
<dbReference type="GO" id="GO:0001836">
    <property type="term" value="P:release of cytochrome c from mitochondria"/>
    <property type="evidence" value="ECO:0007669"/>
    <property type="project" value="InterPro"/>
</dbReference>
<feature type="region of interest" description="Disordered" evidence="1">
    <location>
        <begin position="1"/>
        <end position="21"/>
    </location>
</feature>
<dbReference type="GO" id="GO:0043065">
    <property type="term" value="P:positive regulation of apoptotic process"/>
    <property type="evidence" value="ECO:0007669"/>
    <property type="project" value="InterPro"/>
</dbReference>
<dbReference type="GO" id="GO:0006974">
    <property type="term" value="P:DNA damage response"/>
    <property type="evidence" value="ECO:0007669"/>
    <property type="project" value="InterPro"/>
</dbReference>
<dbReference type="GeneID" id="108495408"/>
<name>A0A6J0GWI7_9PASS</name>
<gene>
    <name evidence="3" type="primary">PMAIP1</name>
</gene>
<dbReference type="AlphaFoldDB" id="A0A6J0GWI7"/>
<dbReference type="PANTHER" id="PTHR14299:SF0">
    <property type="entry name" value="PHORBOL-12-MYRISTATE-13-ACETATE-INDUCED PROTEIN 1"/>
    <property type="match status" value="1"/>
</dbReference>
<proteinExistence type="predicted"/>
<evidence type="ECO:0000313" key="2">
    <source>
        <dbReference type="Proteomes" id="UP000504624"/>
    </source>
</evidence>
<dbReference type="RefSeq" id="XP_017666573.1">
    <property type="nucleotide sequence ID" value="XM_017811084.1"/>
</dbReference>
<dbReference type="Pfam" id="PF15150">
    <property type="entry name" value="PMAIP1"/>
    <property type="match status" value="1"/>
</dbReference>
<organism evidence="2 3">
    <name type="scientific">Lepidothrix coronata</name>
    <name type="common">blue-crowned manakin</name>
    <dbReference type="NCBI Taxonomy" id="321398"/>
    <lineage>
        <taxon>Eukaryota</taxon>
        <taxon>Metazoa</taxon>
        <taxon>Chordata</taxon>
        <taxon>Craniata</taxon>
        <taxon>Vertebrata</taxon>
        <taxon>Euteleostomi</taxon>
        <taxon>Archelosauria</taxon>
        <taxon>Archosauria</taxon>
        <taxon>Dinosauria</taxon>
        <taxon>Saurischia</taxon>
        <taxon>Theropoda</taxon>
        <taxon>Coelurosauria</taxon>
        <taxon>Aves</taxon>
        <taxon>Neognathae</taxon>
        <taxon>Neoaves</taxon>
        <taxon>Telluraves</taxon>
        <taxon>Australaves</taxon>
        <taxon>Passeriformes</taxon>
        <taxon>Pipridae</taxon>
        <taxon>Lepidothrix</taxon>
    </lineage>
</organism>
<accession>A0A6J0GWI7</accession>
<evidence type="ECO:0000256" key="1">
    <source>
        <dbReference type="SAM" id="MobiDB-lite"/>
    </source>
</evidence>
<dbReference type="InterPro" id="IPR024140">
    <property type="entry name" value="Noxa"/>
</dbReference>
<dbReference type="CTD" id="5366"/>
<keyword evidence="2" id="KW-1185">Reference proteome</keyword>
<sequence length="68" mass="7463">MLPGKTLRKATPPASPAGREAAAAECARELIRIGDRWDLRQRILNLLSKLFCPEIWAARGHGARNGRG</sequence>
<evidence type="ECO:0000313" key="3">
    <source>
        <dbReference type="RefSeq" id="XP_017666573.1"/>
    </source>
</evidence>